<feature type="binding site" evidence="4">
    <location>
        <position position="260"/>
    </location>
    <ligand>
        <name>D-glyceraldehyde 3-phosphate</name>
        <dbReference type="ChEBI" id="CHEBI:59776"/>
    </ligand>
</feature>
<dbReference type="SUPFAM" id="SSF51735">
    <property type="entry name" value="NAD(P)-binding Rossmann-fold domains"/>
    <property type="match status" value="1"/>
</dbReference>
<evidence type="ECO:0000256" key="4">
    <source>
        <dbReference type="PIRSR" id="PIRSR000149-2"/>
    </source>
</evidence>
<feature type="binding site" evidence="5">
    <location>
        <begin position="12"/>
        <end position="13"/>
    </location>
    <ligand>
        <name>NAD(+)</name>
        <dbReference type="ChEBI" id="CHEBI:57540"/>
    </ligand>
</feature>
<dbReference type="AlphaFoldDB" id="A0A1F4VE47"/>
<feature type="binding site" evidence="5">
    <location>
        <position position="144"/>
    </location>
    <ligand>
        <name>NAD(+)</name>
        <dbReference type="ChEBI" id="CHEBI:57540"/>
    </ligand>
</feature>
<evidence type="ECO:0000256" key="2">
    <source>
        <dbReference type="ARBA" id="ARBA00023002"/>
    </source>
</evidence>
<dbReference type="GO" id="GO:0050661">
    <property type="term" value="F:NADP binding"/>
    <property type="evidence" value="ECO:0007669"/>
    <property type="project" value="InterPro"/>
</dbReference>
<name>A0A1F4VE47_UNCKA</name>
<dbReference type="InterPro" id="IPR020830">
    <property type="entry name" value="GlycerAld_3-P_DH_AS"/>
</dbReference>
<comment type="caution">
    <text evidence="10">The sequence shown here is derived from an EMBL/GenBank/DDBJ whole genome shotgun (WGS) entry which is preliminary data.</text>
</comment>
<dbReference type="PIRSF" id="PIRSF000149">
    <property type="entry name" value="GAP_DH"/>
    <property type="match status" value="1"/>
</dbReference>
<feature type="binding site" evidence="4">
    <location>
        <begin position="174"/>
        <end position="176"/>
    </location>
    <ligand>
        <name>D-glyceraldehyde 3-phosphate</name>
        <dbReference type="ChEBI" id="CHEBI:59776"/>
    </ligand>
</feature>
<dbReference type="GO" id="GO:0051287">
    <property type="term" value="F:NAD binding"/>
    <property type="evidence" value="ECO:0007669"/>
    <property type="project" value="InterPro"/>
</dbReference>
<dbReference type="EMBL" id="MEVI01000003">
    <property type="protein sequence ID" value="OGC55248.1"/>
    <property type="molecule type" value="Genomic_DNA"/>
</dbReference>
<dbReference type="NCBIfam" id="TIGR01534">
    <property type="entry name" value="GAPDH-I"/>
    <property type="match status" value="1"/>
</dbReference>
<evidence type="ECO:0000256" key="6">
    <source>
        <dbReference type="PIRSR" id="PIRSR000149-4"/>
    </source>
</evidence>
<dbReference type="InterPro" id="IPR036291">
    <property type="entry name" value="NAD(P)-bd_dom_sf"/>
</dbReference>
<dbReference type="EC" id="1.2.1.-" evidence="8"/>
<dbReference type="SMART" id="SM00846">
    <property type="entry name" value="Gp_dh_N"/>
    <property type="match status" value="1"/>
</dbReference>
<feature type="active site" description="Nucleophile" evidence="3">
    <location>
        <position position="175"/>
    </location>
</feature>
<dbReference type="FunFam" id="3.30.360.10:FF:000002">
    <property type="entry name" value="Glyceraldehyde-3-phosphate dehydrogenase"/>
    <property type="match status" value="1"/>
</dbReference>
<gene>
    <name evidence="10" type="ORF">A3A78_04710</name>
</gene>
<comment type="similarity">
    <text evidence="1 7">Belongs to the glyceraldehyde-3-phosphate dehydrogenase family.</text>
</comment>
<proteinExistence type="inferred from homology"/>
<dbReference type="CDD" id="cd18126">
    <property type="entry name" value="GAPDH_I_C"/>
    <property type="match status" value="1"/>
</dbReference>
<keyword evidence="2 8" id="KW-0560">Oxidoreductase</keyword>
<dbReference type="Pfam" id="PF02800">
    <property type="entry name" value="Gp_dh_C"/>
    <property type="match status" value="1"/>
</dbReference>
<dbReference type="Gene3D" id="3.30.360.10">
    <property type="entry name" value="Dihydrodipicolinate Reductase, domain 2"/>
    <property type="match status" value="1"/>
</dbReference>
<dbReference type="InterPro" id="IPR020829">
    <property type="entry name" value="GlycerAld_3-P_DH_cat"/>
</dbReference>
<feature type="binding site" evidence="5">
    <location>
        <position position="343"/>
    </location>
    <ligand>
        <name>NAD(+)</name>
        <dbReference type="ChEBI" id="CHEBI:57540"/>
    </ligand>
</feature>
<evidence type="ECO:0000259" key="9">
    <source>
        <dbReference type="SMART" id="SM00846"/>
    </source>
</evidence>
<evidence type="ECO:0000256" key="1">
    <source>
        <dbReference type="ARBA" id="ARBA00007406"/>
    </source>
</evidence>
<accession>A0A1F4VE47</accession>
<feature type="binding site" evidence="4">
    <location>
        <begin position="237"/>
        <end position="238"/>
    </location>
    <ligand>
        <name>D-glyceraldehyde 3-phosphate</name>
        <dbReference type="ChEBI" id="CHEBI:59776"/>
    </ligand>
</feature>
<keyword evidence="5" id="KW-0520">NAD</keyword>
<keyword evidence="5" id="KW-0547">Nucleotide-binding</keyword>
<dbReference type="Gene3D" id="3.40.50.720">
    <property type="entry name" value="NAD(P)-binding Rossmann-like Domain"/>
    <property type="match status" value="1"/>
</dbReference>
<organism evidence="10 11">
    <name type="scientific">candidate division WWE3 bacterium RIFCSPLOWO2_01_FULL_41_18</name>
    <dbReference type="NCBI Taxonomy" id="1802625"/>
    <lineage>
        <taxon>Bacteria</taxon>
        <taxon>Katanobacteria</taxon>
    </lineage>
</organism>
<feature type="site" description="Activates thiol group during catalysis" evidence="6">
    <location>
        <position position="202"/>
    </location>
</feature>
<evidence type="ECO:0000256" key="3">
    <source>
        <dbReference type="PIRSR" id="PIRSR000149-1"/>
    </source>
</evidence>
<dbReference type="PROSITE" id="PS00071">
    <property type="entry name" value="GAPDH"/>
    <property type="match status" value="1"/>
</dbReference>
<feature type="binding site" evidence="5">
    <location>
        <position position="34"/>
    </location>
    <ligand>
        <name>NAD(+)</name>
        <dbReference type="ChEBI" id="CHEBI:57540"/>
    </ligand>
</feature>
<dbReference type="InterPro" id="IPR006424">
    <property type="entry name" value="Glyceraldehyde-3-P_DH_1"/>
</dbReference>
<feature type="domain" description="Glyceraldehyde 3-phosphate dehydrogenase NAD(P) binding" evidence="9">
    <location>
        <begin position="3"/>
        <end position="175"/>
    </location>
</feature>
<evidence type="ECO:0000256" key="7">
    <source>
        <dbReference type="RuleBase" id="RU000397"/>
    </source>
</evidence>
<evidence type="ECO:0000256" key="5">
    <source>
        <dbReference type="PIRSR" id="PIRSR000149-3"/>
    </source>
</evidence>
<dbReference type="Pfam" id="PF00044">
    <property type="entry name" value="Gp_dh_N"/>
    <property type="match status" value="2"/>
</dbReference>
<dbReference type="PANTHER" id="PTHR43148">
    <property type="entry name" value="GLYCERALDEHYDE-3-PHOSPHATE DEHYDROGENASE 2"/>
    <property type="match status" value="1"/>
</dbReference>
<dbReference type="GO" id="GO:0016620">
    <property type="term" value="F:oxidoreductase activity, acting on the aldehyde or oxo group of donors, NAD or NADP as acceptor"/>
    <property type="evidence" value="ECO:0007669"/>
    <property type="project" value="InterPro"/>
</dbReference>
<dbReference type="PRINTS" id="PR00078">
    <property type="entry name" value="G3PDHDRGNASE"/>
</dbReference>
<dbReference type="SUPFAM" id="SSF55347">
    <property type="entry name" value="Glyceraldehyde-3-phosphate dehydrogenase-like, C-terminal domain"/>
    <property type="match status" value="1"/>
</dbReference>
<evidence type="ECO:0000313" key="10">
    <source>
        <dbReference type="EMBL" id="OGC55248.1"/>
    </source>
</evidence>
<sequence>MPIRVAINGFGRIGRAAFKIAFDKPDIEIVAVNDLTDAKVLAHLLKYDTVYGIYDKEVKVEEGGSTFHVEGNTPEKKHFEAASGGEAHLLVNGKKTLVLSQKDPALLPWKNLSIDVVLECTGRYTNNNDAAVHVKAGAKKVIISAPAKGGSVQTYLLGVNSDKYLGEEVVSNASCTTNCISPVAGIIHSKFGILKASMTTIHAITAEQMIVDGPPPPLHHDLRRARAAGFNLVPTTTGAAVSTTEVIPELKGLFDGLSVRAPVMTGSLSDFTMLVKREVTVEEVNEAFLEAKKNPLYKNVIDATYEPFVSSDVIGSPYSAIVDLSLTKVIDGDLLKVVAWYDNEWGYSNRLVEMVSEVVKS</sequence>
<dbReference type="InterPro" id="IPR020828">
    <property type="entry name" value="GlycerAld_3-P_DH_NAD(P)-bd"/>
</dbReference>
<dbReference type="Proteomes" id="UP000176504">
    <property type="component" value="Unassembled WGS sequence"/>
</dbReference>
<evidence type="ECO:0000256" key="8">
    <source>
        <dbReference type="RuleBase" id="RU361160"/>
    </source>
</evidence>
<protein>
    <recommendedName>
        <fullName evidence="8">Glyceraldehyde-3-phosphate dehydrogenase</fullName>
        <ecNumber evidence="8">1.2.1.-</ecNumber>
    </recommendedName>
</protein>
<evidence type="ECO:0000313" key="11">
    <source>
        <dbReference type="Proteomes" id="UP000176504"/>
    </source>
</evidence>
<dbReference type="InterPro" id="IPR020831">
    <property type="entry name" value="GlycerAld/Erythrose_P_DH"/>
</dbReference>
<reference evidence="10 11" key="1">
    <citation type="journal article" date="2016" name="Nat. Commun.">
        <title>Thousands of microbial genomes shed light on interconnected biogeochemical processes in an aquifer system.</title>
        <authorList>
            <person name="Anantharaman K."/>
            <person name="Brown C.T."/>
            <person name="Hug L.A."/>
            <person name="Sharon I."/>
            <person name="Castelle C.J."/>
            <person name="Probst A.J."/>
            <person name="Thomas B.C."/>
            <person name="Singh A."/>
            <person name="Wilkins M.J."/>
            <person name="Karaoz U."/>
            <person name="Brodie E.L."/>
            <person name="Williams K.H."/>
            <person name="Hubbard S.S."/>
            <person name="Banfield J.F."/>
        </authorList>
    </citation>
    <scope>NUCLEOTIDE SEQUENCE [LARGE SCALE GENOMIC DNA]</scope>
</reference>
<feature type="binding site" evidence="4">
    <location>
        <position position="205"/>
    </location>
    <ligand>
        <name>D-glyceraldehyde 3-phosphate</name>
        <dbReference type="ChEBI" id="CHEBI:59776"/>
    </ligand>
</feature>
<dbReference type="CDD" id="cd05214">
    <property type="entry name" value="GAPDH_I_N"/>
    <property type="match status" value="1"/>
</dbReference>
<dbReference type="GO" id="GO:0006006">
    <property type="term" value="P:glucose metabolic process"/>
    <property type="evidence" value="ECO:0007669"/>
    <property type="project" value="InterPro"/>
</dbReference>